<dbReference type="InterPro" id="IPR006363">
    <property type="entry name" value="Cbl_synth_CobJ/CibH_dom"/>
</dbReference>
<reference evidence="8 9" key="1">
    <citation type="submission" date="2020-02" db="EMBL/GenBank/DDBJ databases">
        <title>Comparative genomics of sulfur disproportionating microorganisms.</title>
        <authorList>
            <person name="Ward L.M."/>
            <person name="Bertran E."/>
            <person name="Johnston D.T."/>
        </authorList>
    </citation>
    <scope>NUCLEOTIDE SEQUENCE [LARGE SCALE GENOMIC DNA]</scope>
    <source>
        <strain evidence="8 9">DSM 100025</strain>
    </source>
</reference>
<keyword evidence="4 8" id="KW-0808">Transferase</keyword>
<comment type="caution">
    <text evidence="8">The sequence shown here is derived from an EMBL/GenBank/DDBJ whole genome shotgun (WGS) entry which is preliminary data.</text>
</comment>
<evidence type="ECO:0000256" key="2">
    <source>
        <dbReference type="ARBA" id="ARBA00022573"/>
    </source>
</evidence>
<dbReference type="Pfam" id="PF00590">
    <property type="entry name" value="TP_methylase"/>
    <property type="match status" value="1"/>
</dbReference>
<evidence type="ECO:0000256" key="1">
    <source>
        <dbReference type="ARBA" id="ARBA00004953"/>
    </source>
</evidence>
<evidence type="ECO:0000313" key="9">
    <source>
        <dbReference type="Proteomes" id="UP000469346"/>
    </source>
</evidence>
<gene>
    <name evidence="8" type="primary">cobJ</name>
    <name evidence="8" type="ORF">G3N55_08130</name>
</gene>
<dbReference type="InterPro" id="IPR051810">
    <property type="entry name" value="Precorrin_MeTrfase"/>
</dbReference>
<dbReference type="Gene3D" id="3.30.950.10">
    <property type="entry name" value="Methyltransferase, Cobalt-precorrin-4 Transmethylase, Domain 2"/>
    <property type="match status" value="1"/>
</dbReference>
<dbReference type="GO" id="GO:0032259">
    <property type="term" value="P:methylation"/>
    <property type="evidence" value="ECO:0007669"/>
    <property type="project" value="UniProtKB-KW"/>
</dbReference>
<dbReference type="EC" id="2.1.1.131" evidence="8"/>
<evidence type="ECO:0000256" key="3">
    <source>
        <dbReference type="ARBA" id="ARBA00022603"/>
    </source>
</evidence>
<dbReference type="UniPathway" id="UPA00148"/>
<evidence type="ECO:0000259" key="7">
    <source>
        <dbReference type="Pfam" id="PF00590"/>
    </source>
</evidence>
<accession>A0A6N9TNT0</accession>
<feature type="region of interest" description="Disordered" evidence="6">
    <location>
        <begin position="1"/>
        <end position="39"/>
    </location>
</feature>
<dbReference type="InterPro" id="IPR014777">
    <property type="entry name" value="4pyrrole_Mease_sub1"/>
</dbReference>
<dbReference type="PANTHER" id="PTHR47036">
    <property type="entry name" value="COBALT-FACTOR III C(17)-METHYLTRANSFERASE-RELATED"/>
    <property type="match status" value="1"/>
</dbReference>
<sequence>MPGGPGGGGPRGGRARGDPRLGRRASPGPEGEERSGHIRAGTARLDVVGIGPGDPAWLPPAAAECLRAAEVVVGYKTYVDLLAPVLRPGQEVHATGMRQEVDRCRFAVDQALSGRRVALVCSGDPGIYALAGLVFEVLRTRPEGAGLPVRVVPGISALNACAALLGAPLVHDFAVVSLSDLLTPWEVIRRRVEAAAAADFVLVLYNPRSRRRVRQLGEAVEILLRHRPEATPAGVVRRAARGGEEVRVLTLGELAGADVDMQTTVIVGNSRTFTWNGRMVTPRGYEAKYRLDAPGGADGGETA</sequence>
<dbReference type="EMBL" id="JAAGRR010000087">
    <property type="protein sequence ID" value="NDY42809.1"/>
    <property type="molecule type" value="Genomic_DNA"/>
</dbReference>
<dbReference type="SUPFAM" id="SSF53790">
    <property type="entry name" value="Tetrapyrrole methylase"/>
    <property type="match status" value="1"/>
</dbReference>
<dbReference type="GO" id="GO:0030789">
    <property type="term" value="F:precorrin-3B C17-methyltransferase activity"/>
    <property type="evidence" value="ECO:0007669"/>
    <property type="project" value="UniProtKB-EC"/>
</dbReference>
<feature type="compositionally biased region" description="Gly residues" evidence="6">
    <location>
        <begin position="1"/>
        <end position="12"/>
    </location>
</feature>
<keyword evidence="2" id="KW-0169">Cobalamin biosynthesis</keyword>
<dbReference type="AlphaFoldDB" id="A0A6N9TNT0"/>
<dbReference type="NCBIfam" id="TIGR01466">
    <property type="entry name" value="cobJ_cbiH"/>
    <property type="match status" value="1"/>
</dbReference>
<comment type="pathway">
    <text evidence="1">Cofactor biosynthesis; adenosylcobalamin biosynthesis.</text>
</comment>
<evidence type="ECO:0000313" key="8">
    <source>
        <dbReference type="EMBL" id="NDY42809.1"/>
    </source>
</evidence>
<dbReference type="PANTHER" id="PTHR47036:SF1">
    <property type="entry name" value="COBALT-FACTOR III C(17)-METHYLTRANSFERASE-RELATED"/>
    <property type="match status" value="1"/>
</dbReference>
<feature type="domain" description="Tetrapyrrole methylase" evidence="7">
    <location>
        <begin position="47"/>
        <end position="255"/>
    </location>
</feature>
<dbReference type="InterPro" id="IPR000878">
    <property type="entry name" value="4pyrrol_Mease"/>
</dbReference>
<evidence type="ECO:0000256" key="6">
    <source>
        <dbReference type="SAM" id="MobiDB-lite"/>
    </source>
</evidence>
<dbReference type="CDD" id="cd11646">
    <property type="entry name" value="Precorrin_3B_C17_MT"/>
    <property type="match status" value="1"/>
</dbReference>
<dbReference type="InterPro" id="IPR014776">
    <property type="entry name" value="4pyrrole_Mease_sub2"/>
</dbReference>
<dbReference type="Proteomes" id="UP000469346">
    <property type="component" value="Unassembled WGS sequence"/>
</dbReference>
<evidence type="ECO:0000256" key="5">
    <source>
        <dbReference type="ARBA" id="ARBA00022691"/>
    </source>
</evidence>
<dbReference type="GO" id="GO:0009236">
    <property type="term" value="P:cobalamin biosynthetic process"/>
    <property type="evidence" value="ECO:0007669"/>
    <property type="project" value="UniProtKB-UniPathway"/>
</dbReference>
<evidence type="ECO:0000256" key="4">
    <source>
        <dbReference type="ARBA" id="ARBA00022679"/>
    </source>
</evidence>
<dbReference type="InterPro" id="IPR035996">
    <property type="entry name" value="4pyrrol_Methylase_sf"/>
</dbReference>
<name>A0A6N9TNT0_DISTH</name>
<proteinExistence type="predicted"/>
<organism evidence="8 9">
    <name type="scientific">Dissulfurirhabdus thermomarina</name>
    <dbReference type="NCBI Taxonomy" id="1765737"/>
    <lineage>
        <taxon>Bacteria</taxon>
        <taxon>Deltaproteobacteria</taxon>
        <taxon>Dissulfurirhabdaceae</taxon>
        <taxon>Dissulfurirhabdus</taxon>
    </lineage>
</organism>
<keyword evidence="5" id="KW-0949">S-adenosyl-L-methionine</keyword>
<keyword evidence="9" id="KW-1185">Reference proteome</keyword>
<keyword evidence="3 8" id="KW-0489">Methyltransferase</keyword>
<protein>
    <submittedName>
        <fullName evidence="8">Precorrin-3B C(17)-methyltransferase</fullName>
        <ecNumber evidence="8">2.1.1.131</ecNumber>
    </submittedName>
</protein>
<dbReference type="Gene3D" id="3.40.1010.10">
    <property type="entry name" value="Cobalt-precorrin-4 Transmethylase, Domain 1"/>
    <property type="match status" value="1"/>
</dbReference>